<protein>
    <submittedName>
        <fullName evidence="2">Uncharacterized protein</fullName>
    </submittedName>
</protein>
<comment type="caution">
    <text evidence="2">The sequence shown here is derived from an EMBL/GenBank/DDBJ whole genome shotgun (WGS) entry which is preliminary data.</text>
</comment>
<reference evidence="2 3" key="1">
    <citation type="submission" date="2017-08" db="EMBL/GenBank/DDBJ databases">
        <title>Infants hospitalized years apart are colonized by the same room-sourced microbial strains.</title>
        <authorList>
            <person name="Brooks B."/>
            <person name="Olm M.R."/>
            <person name="Firek B.A."/>
            <person name="Baker R."/>
            <person name="Thomas B.C."/>
            <person name="Morowitz M.J."/>
            <person name="Banfield J.F."/>
        </authorList>
    </citation>
    <scope>NUCLEOTIDE SEQUENCE [LARGE SCALE GENOMIC DNA]</scope>
    <source>
        <strain evidence="2">S2_005_003_R2_43</strain>
    </source>
</reference>
<sequence length="78" mass="8590">MGGAIPFEAVDRFAERSGIQSGSEFDRFERIIRSLNDEYLSRRQPKGRGEATNTASMKDAGGVLAVPHRHAENSTPKD</sequence>
<proteinExistence type="predicted"/>
<organism evidence="2 3">
    <name type="scientific">Ancylobacter novellus</name>
    <name type="common">Thiobacillus novellus</name>
    <dbReference type="NCBI Taxonomy" id="921"/>
    <lineage>
        <taxon>Bacteria</taxon>
        <taxon>Pseudomonadati</taxon>
        <taxon>Pseudomonadota</taxon>
        <taxon>Alphaproteobacteria</taxon>
        <taxon>Hyphomicrobiales</taxon>
        <taxon>Xanthobacteraceae</taxon>
        <taxon>Ancylobacter</taxon>
    </lineage>
</organism>
<evidence type="ECO:0000256" key="1">
    <source>
        <dbReference type="SAM" id="MobiDB-lite"/>
    </source>
</evidence>
<dbReference type="AlphaFoldDB" id="A0A2W5M213"/>
<feature type="region of interest" description="Disordered" evidence="1">
    <location>
        <begin position="38"/>
        <end position="78"/>
    </location>
</feature>
<dbReference type="Proteomes" id="UP000249577">
    <property type="component" value="Unassembled WGS sequence"/>
</dbReference>
<accession>A0A2W5M213</accession>
<dbReference type="EMBL" id="QFPN01000007">
    <property type="protein sequence ID" value="PZQ13747.1"/>
    <property type="molecule type" value="Genomic_DNA"/>
</dbReference>
<evidence type="ECO:0000313" key="3">
    <source>
        <dbReference type="Proteomes" id="UP000249577"/>
    </source>
</evidence>
<feature type="compositionally biased region" description="Basic and acidic residues" evidence="1">
    <location>
        <begin position="69"/>
        <end position="78"/>
    </location>
</feature>
<evidence type="ECO:0000313" key="2">
    <source>
        <dbReference type="EMBL" id="PZQ13747.1"/>
    </source>
</evidence>
<name>A0A2W5M213_ANCNO</name>
<gene>
    <name evidence="2" type="ORF">DI565_14045</name>
</gene>